<gene>
    <name evidence="4" type="ORF">SAMN05660865_00405</name>
</gene>
<evidence type="ECO:0000259" key="3">
    <source>
        <dbReference type="Pfam" id="PF03816"/>
    </source>
</evidence>
<accession>A0A1H5SLL4</accession>
<keyword evidence="2" id="KW-0812">Transmembrane</keyword>
<dbReference type="AlphaFoldDB" id="A0A1H5SLL4"/>
<evidence type="ECO:0000256" key="1">
    <source>
        <dbReference type="ARBA" id="ARBA00006068"/>
    </source>
</evidence>
<proteinExistence type="inferred from homology"/>
<reference evidence="5" key="1">
    <citation type="submission" date="2016-10" db="EMBL/GenBank/DDBJ databases">
        <authorList>
            <person name="Varghese N."/>
            <person name="Submissions S."/>
        </authorList>
    </citation>
    <scope>NUCLEOTIDE SEQUENCE [LARGE SCALE GENOMIC DNA]</scope>
    <source>
        <strain evidence="5">DSM 5463</strain>
    </source>
</reference>
<evidence type="ECO:0000313" key="4">
    <source>
        <dbReference type="EMBL" id="SEF51489.1"/>
    </source>
</evidence>
<dbReference type="EMBL" id="FNUK01000003">
    <property type="protein sequence ID" value="SEF51489.1"/>
    <property type="molecule type" value="Genomic_DNA"/>
</dbReference>
<dbReference type="Gene3D" id="3.40.630.190">
    <property type="entry name" value="LCP protein"/>
    <property type="match status" value="1"/>
</dbReference>
<dbReference type="PANTHER" id="PTHR33392">
    <property type="entry name" value="POLYISOPRENYL-TEICHOIC ACID--PEPTIDOGLYCAN TEICHOIC ACID TRANSFERASE TAGU"/>
    <property type="match status" value="1"/>
</dbReference>
<name>A0A1H5SLL4_9CLOT</name>
<comment type="similarity">
    <text evidence="1">Belongs to the LytR/CpsA/Psr (LCP) family.</text>
</comment>
<protein>
    <submittedName>
        <fullName evidence="4">Transcriptional attenuator, LytR family</fullName>
    </submittedName>
</protein>
<dbReference type="InterPro" id="IPR050922">
    <property type="entry name" value="LytR/CpsA/Psr_CW_biosynth"/>
</dbReference>
<organism evidence="4 5">
    <name type="scientific">Caloramator fervidus</name>
    <dbReference type="NCBI Taxonomy" id="29344"/>
    <lineage>
        <taxon>Bacteria</taxon>
        <taxon>Bacillati</taxon>
        <taxon>Bacillota</taxon>
        <taxon>Clostridia</taxon>
        <taxon>Eubacteriales</taxon>
        <taxon>Clostridiaceae</taxon>
        <taxon>Caloramator</taxon>
    </lineage>
</organism>
<dbReference type="NCBIfam" id="TIGR00350">
    <property type="entry name" value="lytR_cpsA_psr"/>
    <property type="match status" value="1"/>
</dbReference>
<keyword evidence="5" id="KW-1185">Reference proteome</keyword>
<keyword evidence="2" id="KW-1133">Transmembrane helix</keyword>
<feature type="domain" description="Cell envelope-related transcriptional attenuator" evidence="3">
    <location>
        <begin position="101"/>
        <end position="255"/>
    </location>
</feature>
<keyword evidence="2" id="KW-0472">Membrane</keyword>
<feature type="transmembrane region" description="Helical" evidence="2">
    <location>
        <begin position="32"/>
        <end position="54"/>
    </location>
</feature>
<dbReference type="Pfam" id="PF03816">
    <property type="entry name" value="LytR_cpsA_psr"/>
    <property type="match status" value="1"/>
</dbReference>
<dbReference type="PANTHER" id="PTHR33392:SF6">
    <property type="entry name" value="POLYISOPRENYL-TEICHOIC ACID--PEPTIDOGLYCAN TEICHOIC ACID TRANSFERASE TAGU"/>
    <property type="match status" value="1"/>
</dbReference>
<dbReference type="InterPro" id="IPR004474">
    <property type="entry name" value="LytR_CpsA_psr"/>
</dbReference>
<sequence length="399" mass="45635">MILNFLLFNLKFYEIIKSSDFFLFEVVKLKRVLVVFSIIIMIMVGVTLGSFYYMHNKIYMPSPSEFLKSGQESKLNFSEEKGVFNILLIGVDRRDEKDIGRTDSIILANINTSSKTVKLISFMRDLYVPIPGYGLNRINTAYSLGGPELLMKTLYQDFNVDVKYYVLVDFRAFQDIVDKLGGIEVEVKDYEVNEINKYIIEVNGANSTLIKGPGYQKLNGQQALSYSRIRKVGNGDFERTERQRRVLTILINKLRNVSIFKIPDLAATMLNYVKTNIPTTNLLNLAYTVYKFGNTPVETIRIPADGMFEDVRVNGMAVLVPDLEKNVVYLEKFLSMQGAAFSNLPAYMANNFHFNDVAIDNRGKRRNIIKIEIPKENLDDDLNLINTKKNNKKIIVPSE</sequence>
<evidence type="ECO:0000313" key="5">
    <source>
        <dbReference type="Proteomes" id="UP000242850"/>
    </source>
</evidence>
<evidence type="ECO:0000256" key="2">
    <source>
        <dbReference type="SAM" id="Phobius"/>
    </source>
</evidence>
<dbReference type="Proteomes" id="UP000242850">
    <property type="component" value="Unassembled WGS sequence"/>
</dbReference>